<organism evidence="2 3">
    <name type="scientific">Okeania hirsuta</name>
    <dbReference type="NCBI Taxonomy" id="1458930"/>
    <lineage>
        <taxon>Bacteria</taxon>
        <taxon>Bacillati</taxon>
        <taxon>Cyanobacteriota</taxon>
        <taxon>Cyanophyceae</taxon>
        <taxon>Oscillatoriophycideae</taxon>
        <taxon>Oscillatoriales</taxon>
        <taxon>Microcoleaceae</taxon>
        <taxon>Okeania</taxon>
    </lineage>
</organism>
<dbReference type="Proteomes" id="UP000269154">
    <property type="component" value="Unassembled WGS sequence"/>
</dbReference>
<dbReference type="AlphaFoldDB" id="A0A3N6NYG4"/>
<feature type="region of interest" description="Disordered" evidence="1">
    <location>
        <begin position="77"/>
        <end position="99"/>
    </location>
</feature>
<comment type="caution">
    <text evidence="2">The sequence shown here is derived from an EMBL/GenBank/DDBJ whole genome shotgun (WGS) entry which is preliminary data.</text>
</comment>
<name>A0A3N6NYG4_9CYAN</name>
<keyword evidence="3" id="KW-1185">Reference proteome</keyword>
<proteinExistence type="predicted"/>
<evidence type="ECO:0000313" key="2">
    <source>
        <dbReference type="EMBL" id="RQH17713.1"/>
    </source>
</evidence>
<dbReference type="EMBL" id="RCBY01000491">
    <property type="protein sequence ID" value="RQH17713.1"/>
    <property type="molecule type" value="Genomic_DNA"/>
</dbReference>
<protein>
    <submittedName>
        <fullName evidence="2">Uncharacterized protein</fullName>
    </submittedName>
</protein>
<sequence length="178" mass="20423">MAQLCLQSRDAFDTRNQHLSLGVAFRPDQDGLAAPLRDPFRQPPIYNGNASRWERTRLYYRRLFELIESFYLESPIEGDNSRDPPRRLPARFRSEEEDPFSPDFTKLKITPGRNLGTSLGLQAIPFYYPLTDGAARCSTIGLSSYQTRVYDQHLSYHASDGYDSYNDQMIGTLLAFVL</sequence>
<evidence type="ECO:0000256" key="1">
    <source>
        <dbReference type="SAM" id="MobiDB-lite"/>
    </source>
</evidence>
<reference evidence="2 3" key="1">
    <citation type="journal article" date="2018" name="ACS Chem. Biol.">
        <title>Ketoreductase domain dysfunction expands chemodiversity: malyngamide biosynthesis in the cyanobacterium Okeania hirsuta.</title>
        <authorList>
            <person name="Moss N.A."/>
            <person name="Leao T."/>
            <person name="Rankin M."/>
            <person name="McCullough T.M."/>
            <person name="Qu P."/>
            <person name="Korobeynikov A."/>
            <person name="Smith J.L."/>
            <person name="Gerwick L."/>
            <person name="Gerwick W.H."/>
        </authorList>
    </citation>
    <scope>NUCLEOTIDE SEQUENCE [LARGE SCALE GENOMIC DNA]</scope>
    <source>
        <strain evidence="2 3">PAB10Feb10-1</strain>
    </source>
</reference>
<evidence type="ECO:0000313" key="3">
    <source>
        <dbReference type="Proteomes" id="UP000269154"/>
    </source>
</evidence>
<gene>
    <name evidence="2" type="ORF">D5R40_33195</name>
</gene>
<accession>A0A3N6NYG4</accession>